<keyword evidence="8 14" id="KW-0862">Zinc</keyword>
<evidence type="ECO:0000256" key="12">
    <source>
        <dbReference type="ARBA" id="ARBA00049861"/>
    </source>
</evidence>
<gene>
    <name evidence="19" type="ORF">BH747_09020</name>
</gene>
<evidence type="ECO:0000256" key="1">
    <source>
        <dbReference type="ARBA" id="ARBA00002151"/>
    </source>
</evidence>
<comment type="caution">
    <text evidence="19">The sequence shown here is derived from an EMBL/GenBank/DDBJ whole genome shotgun (WGS) entry which is preliminary data.</text>
</comment>
<dbReference type="GO" id="GO:0009231">
    <property type="term" value="P:riboflavin biosynthetic process"/>
    <property type="evidence" value="ECO:0007669"/>
    <property type="project" value="UniProtKB-UniPathway"/>
</dbReference>
<dbReference type="STRING" id="112904.BH747_09020"/>
<evidence type="ECO:0000256" key="16">
    <source>
        <dbReference type="PIRSR" id="PIRSR006769-2"/>
    </source>
</evidence>
<dbReference type="SUPFAM" id="SSF53597">
    <property type="entry name" value="Dihydrofolate reductase-like"/>
    <property type="match status" value="1"/>
</dbReference>
<dbReference type="InterPro" id="IPR024072">
    <property type="entry name" value="DHFR-like_dom_sf"/>
</dbReference>
<accession>A0A1V8YH39</accession>
<dbReference type="EC" id="1.1.1.193" evidence="14"/>
<dbReference type="InterPro" id="IPR050765">
    <property type="entry name" value="Riboflavin_Biosynth_HTPR"/>
</dbReference>
<feature type="binding site" evidence="17">
    <location>
        <position position="85"/>
    </location>
    <ligand>
        <name>Zn(2+)</name>
        <dbReference type="ChEBI" id="CHEBI:29105"/>
        <note>catalytic</note>
    </ligand>
</feature>
<dbReference type="PANTHER" id="PTHR38011:SF7">
    <property type="entry name" value="2,5-DIAMINO-6-RIBOSYLAMINO-4(3H)-PYRIMIDINONE 5'-PHOSPHATE REDUCTASE"/>
    <property type="match status" value="1"/>
</dbReference>
<protein>
    <recommendedName>
        <fullName evidence="14">Riboflavin biosynthesis protein RibD</fullName>
    </recommendedName>
    <domain>
        <recommendedName>
            <fullName evidence="14">Diaminohydroxyphosphoribosylaminopyrimidine deaminase</fullName>
            <shortName evidence="14">DRAP deaminase</shortName>
            <ecNumber evidence="14">3.5.4.26</ecNumber>
        </recommendedName>
        <alternativeName>
            <fullName evidence="14">Riboflavin-specific deaminase</fullName>
        </alternativeName>
    </domain>
    <domain>
        <recommendedName>
            <fullName evidence="14">5-amino-6-(5-phosphoribosylamino)uracil reductase</fullName>
            <ecNumber evidence="14">1.1.1.193</ecNumber>
        </recommendedName>
        <alternativeName>
            <fullName evidence="14">HTP reductase</fullName>
        </alternativeName>
    </domain>
</protein>
<evidence type="ECO:0000256" key="7">
    <source>
        <dbReference type="ARBA" id="ARBA00022723"/>
    </source>
</evidence>
<keyword evidence="14" id="KW-0378">Hydrolase</keyword>
<dbReference type="InterPro" id="IPR004794">
    <property type="entry name" value="Eubact_RibD"/>
</dbReference>
<dbReference type="PIRSF" id="PIRSF006769">
    <property type="entry name" value="RibD"/>
    <property type="match status" value="1"/>
</dbReference>
<dbReference type="InterPro" id="IPR016193">
    <property type="entry name" value="Cytidine_deaminase-like"/>
</dbReference>
<evidence type="ECO:0000313" key="20">
    <source>
        <dbReference type="Proteomes" id="UP000192477"/>
    </source>
</evidence>
<feature type="binding site" evidence="16">
    <location>
        <position position="185"/>
    </location>
    <ligand>
        <name>substrate</name>
    </ligand>
</feature>
<keyword evidence="6 14" id="KW-0686">Riboflavin biosynthesis</keyword>
<dbReference type="InterPro" id="IPR002734">
    <property type="entry name" value="RibDG_C"/>
</dbReference>
<comment type="cofactor">
    <cofactor evidence="14 17">
        <name>Zn(2+)</name>
        <dbReference type="ChEBI" id="CHEBI:29105"/>
    </cofactor>
    <text evidence="14 17">Binds 1 zinc ion.</text>
</comment>
<dbReference type="Gene3D" id="3.40.430.10">
    <property type="entry name" value="Dihydrofolate Reductase, subunit A"/>
    <property type="match status" value="1"/>
</dbReference>
<evidence type="ECO:0000256" key="17">
    <source>
        <dbReference type="PIRSR" id="PIRSR006769-3"/>
    </source>
</evidence>
<comment type="pathway">
    <text evidence="3 14">Cofactor biosynthesis; riboflavin biosynthesis; 5-amino-6-(D-ribitylamino)uracil from GTP: step 3/4.</text>
</comment>
<comment type="catalytic activity">
    <reaction evidence="12 14">
        <text>5-amino-6-(5-phospho-D-ribitylamino)uracil + NADP(+) = 5-amino-6-(5-phospho-D-ribosylamino)uracil + NADPH + H(+)</text>
        <dbReference type="Rhea" id="RHEA:17845"/>
        <dbReference type="ChEBI" id="CHEBI:15378"/>
        <dbReference type="ChEBI" id="CHEBI:57783"/>
        <dbReference type="ChEBI" id="CHEBI:58349"/>
        <dbReference type="ChEBI" id="CHEBI:58421"/>
        <dbReference type="ChEBI" id="CHEBI:58453"/>
        <dbReference type="EC" id="1.1.1.193"/>
    </reaction>
</comment>
<dbReference type="Gene3D" id="3.40.140.10">
    <property type="entry name" value="Cytidine Deaminase, domain 2"/>
    <property type="match status" value="1"/>
</dbReference>
<keyword evidence="11" id="KW-0511">Multifunctional enzyme</keyword>
<dbReference type="NCBIfam" id="TIGR00326">
    <property type="entry name" value="eubact_ribD"/>
    <property type="match status" value="1"/>
</dbReference>
<evidence type="ECO:0000256" key="6">
    <source>
        <dbReference type="ARBA" id="ARBA00022619"/>
    </source>
</evidence>
<evidence type="ECO:0000256" key="4">
    <source>
        <dbReference type="ARBA" id="ARBA00005259"/>
    </source>
</evidence>
<evidence type="ECO:0000259" key="18">
    <source>
        <dbReference type="PROSITE" id="PS51747"/>
    </source>
</evidence>
<feature type="active site" description="Proton donor" evidence="15">
    <location>
        <position position="51"/>
    </location>
</feature>
<dbReference type="InterPro" id="IPR016192">
    <property type="entry name" value="APOBEC/CMP_deaminase_Zn-bd"/>
</dbReference>
<dbReference type="GO" id="GO:0008270">
    <property type="term" value="F:zinc ion binding"/>
    <property type="evidence" value="ECO:0007669"/>
    <property type="project" value="InterPro"/>
</dbReference>
<dbReference type="CDD" id="cd01284">
    <property type="entry name" value="Riboflavin_deaminase-reductase"/>
    <property type="match status" value="1"/>
</dbReference>
<dbReference type="PANTHER" id="PTHR38011">
    <property type="entry name" value="DIHYDROFOLATE REDUCTASE FAMILY PROTEIN (AFU_ORTHOLOGUE AFUA_8G06820)"/>
    <property type="match status" value="1"/>
</dbReference>
<dbReference type="InterPro" id="IPR002125">
    <property type="entry name" value="CMP_dCMP_dom"/>
</dbReference>
<dbReference type="UniPathway" id="UPA00275">
    <property type="reaction ID" value="UER00401"/>
</dbReference>
<evidence type="ECO:0000256" key="14">
    <source>
        <dbReference type="PIRNR" id="PIRNR006769"/>
    </source>
</evidence>
<evidence type="ECO:0000256" key="10">
    <source>
        <dbReference type="ARBA" id="ARBA00023002"/>
    </source>
</evidence>
<evidence type="ECO:0000256" key="2">
    <source>
        <dbReference type="ARBA" id="ARBA00004882"/>
    </source>
</evidence>
<name>A0A1V8YH39_9ENTE</name>
<dbReference type="EC" id="3.5.4.26" evidence="14"/>
<feature type="binding site" evidence="16">
    <location>
        <position position="205"/>
    </location>
    <ligand>
        <name>substrate</name>
    </ligand>
</feature>
<evidence type="ECO:0000256" key="8">
    <source>
        <dbReference type="ARBA" id="ARBA00022833"/>
    </source>
</evidence>
<evidence type="ECO:0000256" key="11">
    <source>
        <dbReference type="ARBA" id="ARBA00023268"/>
    </source>
</evidence>
<keyword evidence="10 14" id="KW-0560">Oxidoreductase</keyword>
<comment type="function">
    <text evidence="1 14">Converts 2,5-diamino-6-(ribosylamino)-4(3h)-pyrimidinone 5'-phosphate into 5-amino-6-(ribosylamino)-2,4(1h,3h)-pyrimidinedione 5'-phosphate.</text>
</comment>
<proteinExistence type="inferred from homology"/>
<evidence type="ECO:0000256" key="9">
    <source>
        <dbReference type="ARBA" id="ARBA00022857"/>
    </source>
</evidence>
<reference evidence="19 20" key="1">
    <citation type="journal article" date="2017" name="BMC Microbiol.">
        <title>Comparative genomics of Enterococcus spp. isolated from bovine feces.</title>
        <authorList>
            <person name="Beukers A.G."/>
            <person name="Zaheer R."/>
            <person name="Goji N."/>
            <person name="Amoako K.K."/>
            <person name="Chaves A.V."/>
            <person name="Ward M.P."/>
            <person name="McAllister T.A."/>
        </authorList>
    </citation>
    <scope>NUCLEOTIDE SEQUENCE [LARGE SCALE GENOMIC DNA]</scope>
    <source>
        <strain evidence="19 20">F1129D 143</strain>
    </source>
</reference>
<dbReference type="Pfam" id="PF01872">
    <property type="entry name" value="RibD_C"/>
    <property type="match status" value="1"/>
</dbReference>
<dbReference type="Proteomes" id="UP000192477">
    <property type="component" value="Unassembled WGS sequence"/>
</dbReference>
<evidence type="ECO:0000256" key="15">
    <source>
        <dbReference type="PIRSR" id="PIRSR006769-1"/>
    </source>
</evidence>
<keyword evidence="9 14" id="KW-0521">NADP</keyword>
<dbReference type="OrthoDB" id="9800865at2"/>
<dbReference type="GO" id="GO:0008835">
    <property type="term" value="F:diaminohydroxyphosphoribosylaminopyrimidine deaminase activity"/>
    <property type="evidence" value="ECO:0007669"/>
    <property type="project" value="UniProtKB-EC"/>
</dbReference>
<dbReference type="RefSeq" id="WP_081184054.1">
    <property type="nucleotide sequence ID" value="NZ_MJEA01000008.1"/>
</dbReference>
<comment type="pathway">
    <text evidence="2 14">Cofactor biosynthesis; riboflavin biosynthesis; 5-amino-6-(D-ribitylamino)uracil from GTP: step 2/4.</text>
</comment>
<dbReference type="Pfam" id="PF00383">
    <property type="entry name" value="dCMP_cyt_deam_1"/>
    <property type="match status" value="1"/>
</dbReference>
<sequence>MHHTFMLAAIEEAKKGTGNTFKNPLVGAAIVKDGKLISLGAHLYFGKAHAEVNAINNCKSPEELFNSILYVTLEPCNHRGKQPPCTQAIIDSGIKEVIIGQLDPNPLVSGKGKAFLEAHGIKVTVGVEQEKCRQLNPHYNYFFENNRPYIVLKQALSLDGKVSLKNGYRYSVTGEAAISSVRKERGDYQGIVVGSETVLIDNPSLLPIPQTAFLPVRIILDRRGRVQERPELHIFQETHSPVWIFTENANYQNLPQHVKMIYTPNFSFDFFIETLKKEGIQSLYIEGGPKIHDAFLAENLWDELISYIAPKLFGGNSPTAFNSDRFVLQEQLLEFVEVKQIGKDIRVRGRRMPCLQD</sequence>
<feature type="binding site" evidence="17">
    <location>
        <position position="76"/>
    </location>
    <ligand>
        <name>Zn(2+)</name>
        <dbReference type="ChEBI" id="CHEBI:29105"/>
        <note>catalytic</note>
    </ligand>
</feature>
<organism evidence="19 20">
    <name type="scientific">Enterococcus villorum</name>
    <dbReference type="NCBI Taxonomy" id="112904"/>
    <lineage>
        <taxon>Bacteria</taxon>
        <taxon>Bacillati</taxon>
        <taxon>Bacillota</taxon>
        <taxon>Bacilli</taxon>
        <taxon>Lactobacillales</taxon>
        <taxon>Enterococcaceae</taxon>
        <taxon>Enterococcus</taxon>
    </lineage>
</organism>
<evidence type="ECO:0000256" key="3">
    <source>
        <dbReference type="ARBA" id="ARBA00004910"/>
    </source>
</evidence>
<feature type="binding site" evidence="16">
    <location>
        <position position="201"/>
    </location>
    <ligand>
        <name>NADP(+)</name>
        <dbReference type="ChEBI" id="CHEBI:58349"/>
    </ligand>
</feature>
<keyword evidence="7 14" id="KW-0479">Metal-binding</keyword>
<dbReference type="GO" id="GO:0008703">
    <property type="term" value="F:5-amino-6-(5-phosphoribosylamino)uracil reductase activity"/>
    <property type="evidence" value="ECO:0007669"/>
    <property type="project" value="UniProtKB-EC"/>
</dbReference>
<comment type="similarity">
    <text evidence="4 14">In the N-terminal section; belongs to the cytidine and deoxycytidylate deaminase family.</text>
</comment>
<comment type="similarity">
    <text evidence="5 14">In the C-terminal section; belongs to the HTP reductase family.</text>
</comment>
<dbReference type="SUPFAM" id="SSF53927">
    <property type="entry name" value="Cytidine deaminase-like"/>
    <property type="match status" value="1"/>
</dbReference>
<dbReference type="PROSITE" id="PS51747">
    <property type="entry name" value="CYT_DCMP_DEAMINASES_2"/>
    <property type="match status" value="1"/>
</dbReference>
<comment type="catalytic activity">
    <reaction evidence="13 14">
        <text>2,5-diamino-6-hydroxy-4-(5-phosphoribosylamino)-pyrimidine + H2O + H(+) = 5-amino-6-(5-phospho-D-ribosylamino)uracil + NH4(+)</text>
        <dbReference type="Rhea" id="RHEA:21868"/>
        <dbReference type="ChEBI" id="CHEBI:15377"/>
        <dbReference type="ChEBI" id="CHEBI:15378"/>
        <dbReference type="ChEBI" id="CHEBI:28938"/>
        <dbReference type="ChEBI" id="CHEBI:58453"/>
        <dbReference type="ChEBI" id="CHEBI:58614"/>
        <dbReference type="EC" id="3.5.4.26"/>
    </reaction>
</comment>
<evidence type="ECO:0000256" key="5">
    <source>
        <dbReference type="ARBA" id="ARBA00007417"/>
    </source>
</evidence>
<dbReference type="EMBL" id="MJEA01000008">
    <property type="protein sequence ID" value="OQO70039.1"/>
    <property type="molecule type" value="Genomic_DNA"/>
</dbReference>
<evidence type="ECO:0000256" key="13">
    <source>
        <dbReference type="ARBA" id="ARBA00049886"/>
    </source>
</evidence>
<dbReference type="AlphaFoldDB" id="A0A1V8YH39"/>
<feature type="binding site" evidence="17">
    <location>
        <position position="49"/>
    </location>
    <ligand>
        <name>Zn(2+)</name>
        <dbReference type="ChEBI" id="CHEBI:29105"/>
        <note>catalytic</note>
    </ligand>
</feature>
<feature type="binding site" evidence="16">
    <location>
        <position position="155"/>
    </location>
    <ligand>
        <name>NADP(+)</name>
        <dbReference type="ChEBI" id="CHEBI:58349"/>
    </ligand>
</feature>
<feature type="binding site" evidence="16">
    <location>
        <begin position="288"/>
        <end position="294"/>
    </location>
    <ligand>
        <name>NADP(+)</name>
        <dbReference type="ChEBI" id="CHEBI:58349"/>
    </ligand>
</feature>
<feature type="domain" description="CMP/dCMP-type deaminase" evidence="18">
    <location>
        <begin position="1"/>
        <end position="123"/>
    </location>
</feature>
<feature type="binding site" evidence="16">
    <location>
        <position position="197"/>
    </location>
    <ligand>
        <name>NADP(+)</name>
        <dbReference type="ChEBI" id="CHEBI:58349"/>
    </ligand>
</feature>
<feature type="binding site" evidence="16">
    <location>
        <position position="286"/>
    </location>
    <ligand>
        <name>substrate</name>
    </ligand>
</feature>
<dbReference type="PROSITE" id="PS00903">
    <property type="entry name" value="CYT_DCMP_DEAMINASES_1"/>
    <property type="match status" value="1"/>
</dbReference>
<evidence type="ECO:0000313" key="19">
    <source>
        <dbReference type="EMBL" id="OQO70039.1"/>
    </source>
</evidence>